<reference evidence="2 3" key="1">
    <citation type="submission" date="2018-09" db="EMBL/GenBank/DDBJ databases">
        <title>Complete genome sequence of the hydrocarbonoclastic bacterium Alcaligenes aquatilis QD168, isolated from a crude-oil polluted marine sediment of Central Chile.</title>
        <authorList>
            <person name="Duran R.E."/>
            <person name="Barra B."/>
            <person name="Salva-Serra F."/>
            <person name="Mendez V."/>
            <person name="Moore E.R.B."/>
            <person name="Seeger M."/>
        </authorList>
    </citation>
    <scope>NUCLEOTIDE SEQUENCE [LARGE SCALE GENOMIC DNA]</scope>
    <source>
        <strain evidence="2 3">QD168</strain>
    </source>
</reference>
<dbReference type="SUPFAM" id="SSF103515">
    <property type="entry name" value="Autotransporter"/>
    <property type="match status" value="1"/>
</dbReference>
<sequence length="274" mass="30732">MTVMRKLTHCRWLLLGLLGLLPLTTLAQVQTTDPNSAALPETDTWGSTPYALQITPYAWITGLSGESSPFKRAPSLDIEKSFSDVLHNLRAAAFLNTWARRDRYVLNSDLLYVNTRENEVVGGLPLVGAAQGTVDTRLFMATLQGGYRVYDSEQASLDALAGFSYWDIRTRAHLSTAGRTKHHEENFHWVDPMIGLRAFYRFTPELSSHAQIHLGGFDVGSRLSYQATLTLNYDLSEHFSLAAGYKVLDVKYRRAGHVFDTRMSGPVLGLSWRY</sequence>
<evidence type="ECO:0000313" key="2">
    <source>
        <dbReference type="EMBL" id="AYN21345.1"/>
    </source>
</evidence>
<dbReference type="Proteomes" id="UP000268070">
    <property type="component" value="Chromosome"/>
</dbReference>
<dbReference type="OrthoDB" id="6555107at2"/>
<organism evidence="2 3">
    <name type="scientific">Alcaligenes aquatilis</name>
    <dbReference type="NCBI Taxonomy" id="323284"/>
    <lineage>
        <taxon>Bacteria</taxon>
        <taxon>Pseudomonadati</taxon>
        <taxon>Pseudomonadota</taxon>
        <taxon>Betaproteobacteria</taxon>
        <taxon>Burkholderiales</taxon>
        <taxon>Alcaligenaceae</taxon>
        <taxon>Alcaligenes</taxon>
    </lineage>
</organism>
<dbReference type="AlphaFoldDB" id="A0A3G2HW93"/>
<keyword evidence="1" id="KW-0732">Signal</keyword>
<evidence type="ECO:0008006" key="4">
    <source>
        <dbReference type="Google" id="ProtNLM"/>
    </source>
</evidence>
<dbReference type="KEGG" id="aaqu:D3M96_12895"/>
<evidence type="ECO:0000256" key="1">
    <source>
        <dbReference type="SAM" id="SignalP"/>
    </source>
</evidence>
<feature type="signal peptide" evidence="1">
    <location>
        <begin position="1"/>
        <end position="27"/>
    </location>
</feature>
<dbReference type="Gene3D" id="2.40.160.20">
    <property type="match status" value="1"/>
</dbReference>
<dbReference type="InterPro" id="IPR036709">
    <property type="entry name" value="Autotransporte_beta_dom_sf"/>
</dbReference>
<evidence type="ECO:0000313" key="3">
    <source>
        <dbReference type="Proteomes" id="UP000268070"/>
    </source>
</evidence>
<protein>
    <recommendedName>
        <fullName evidence="4">Outer membrane protein beta-barrel domain-containing protein</fullName>
    </recommendedName>
</protein>
<feature type="chain" id="PRO_5018191335" description="Outer membrane protein beta-barrel domain-containing protein" evidence="1">
    <location>
        <begin position="28"/>
        <end position="274"/>
    </location>
</feature>
<proteinExistence type="predicted"/>
<accession>A0A3G2HW93</accession>
<name>A0A3G2HW93_9BURK</name>
<dbReference type="EMBL" id="CP032153">
    <property type="protein sequence ID" value="AYN21345.1"/>
    <property type="molecule type" value="Genomic_DNA"/>
</dbReference>
<gene>
    <name evidence="2" type="ORF">D3M96_12895</name>
</gene>